<dbReference type="EMBL" id="CM045759">
    <property type="protein sequence ID" value="KAI8017352.1"/>
    <property type="molecule type" value="Genomic_DNA"/>
</dbReference>
<organism evidence="1 2">
    <name type="scientific">Camellia lanceoleosa</name>
    <dbReference type="NCBI Taxonomy" id="1840588"/>
    <lineage>
        <taxon>Eukaryota</taxon>
        <taxon>Viridiplantae</taxon>
        <taxon>Streptophyta</taxon>
        <taxon>Embryophyta</taxon>
        <taxon>Tracheophyta</taxon>
        <taxon>Spermatophyta</taxon>
        <taxon>Magnoliopsida</taxon>
        <taxon>eudicotyledons</taxon>
        <taxon>Gunneridae</taxon>
        <taxon>Pentapetalae</taxon>
        <taxon>asterids</taxon>
        <taxon>Ericales</taxon>
        <taxon>Theaceae</taxon>
        <taxon>Camellia</taxon>
    </lineage>
</organism>
<protein>
    <submittedName>
        <fullName evidence="1">Uncharacterized protein</fullName>
    </submittedName>
</protein>
<keyword evidence="2" id="KW-1185">Reference proteome</keyword>
<dbReference type="Proteomes" id="UP001060215">
    <property type="component" value="Chromosome 2"/>
</dbReference>
<reference evidence="1 2" key="1">
    <citation type="journal article" date="2022" name="Plant J.">
        <title>Chromosome-level genome of Camellia lanceoleosa provides a valuable resource for understanding genome evolution and self-incompatibility.</title>
        <authorList>
            <person name="Gong W."/>
            <person name="Xiao S."/>
            <person name="Wang L."/>
            <person name="Liao Z."/>
            <person name="Chang Y."/>
            <person name="Mo W."/>
            <person name="Hu G."/>
            <person name="Li W."/>
            <person name="Zhao G."/>
            <person name="Zhu H."/>
            <person name="Hu X."/>
            <person name="Ji K."/>
            <person name="Xiang X."/>
            <person name="Song Q."/>
            <person name="Yuan D."/>
            <person name="Jin S."/>
            <person name="Zhang L."/>
        </authorList>
    </citation>
    <scope>NUCLEOTIDE SEQUENCE [LARGE SCALE GENOMIC DNA]</scope>
    <source>
        <strain evidence="1">SQ_2022a</strain>
    </source>
</reference>
<evidence type="ECO:0000313" key="2">
    <source>
        <dbReference type="Proteomes" id="UP001060215"/>
    </source>
</evidence>
<evidence type="ECO:0000313" key="1">
    <source>
        <dbReference type="EMBL" id="KAI8017352.1"/>
    </source>
</evidence>
<name>A0ACC0HXW9_9ERIC</name>
<gene>
    <name evidence="1" type="ORF">LOK49_LG04G03617</name>
</gene>
<sequence length="72" mass="7839">MFIAMSLASLLLLVSLRRCCDFASPNRRLNHQPSVTPPTTLFHAGVVGVCADSVLCDGIHPHFTPHSVKNLQ</sequence>
<accession>A0ACC0HXW9</accession>
<comment type="caution">
    <text evidence="1">The sequence shown here is derived from an EMBL/GenBank/DDBJ whole genome shotgun (WGS) entry which is preliminary data.</text>
</comment>
<proteinExistence type="predicted"/>